<dbReference type="RefSeq" id="WP_090084598.1">
    <property type="nucleotide sequence ID" value="NZ_FOMR01000006.1"/>
</dbReference>
<reference evidence="2" key="1">
    <citation type="submission" date="2016-10" db="EMBL/GenBank/DDBJ databases">
        <authorList>
            <person name="Varghese N."/>
            <person name="Submissions S."/>
        </authorList>
    </citation>
    <scope>NUCLEOTIDE SEQUENCE [LARGE SCALE GENOMIC DNA]</scope>
    <source>
        <strain evidence="2">DSM 22530</strain>
    </source>
</reference>
<dbReference type="CDD" id="cd04645">
    <property type="entry name" value="LbH_gamma_CA_like"/>
    <property type="match status" value="1"/>
</dbReference>
<protein>
    <submittedName>
        <fullName evidence="1">Carbonic anhydrase or acetyltransferase, isoleucine patch superfamily</fullName>
    </submittedName>
</protein>
<dbReference type="InterPro" id="IPR001451">
    <property type="entry name" value="Hexapep"/>
</dbReference>
<dbReference type="OrthoDB" id="9803036at2"/>
<sequence>MIQSYKHHYPTIHESVFVAEDADIIGDVTIDEQSSIWFKTVIRGDVAPTRIGKGVSIQDLSMVHQSPDLPVTVEDYVTVGHQVTLHGCTVRKHALIGMGSLILDGAEIGEHAFIGAGSLVPPGKKIPPHSLAMGRPAKVVRELTDDDYQEMERVYQSYIEKGQYYKHNTGTGLQF</sequence>
<evidence type="ECO:0000313" key="1">
    <source>
        <dbReference type="EMBL" id="SFD93263.1"/>
    </source>
</evidence>
<dbReference type="SUPFAM" id="SSF51161">
    <property type="entry name" value="Trimeric LpxA-like enzymes"/>
    <property type="match status" value="1"/>
</dbReference>
<dbReference type="STRING" id="640948.SAMN05216238_1067"/>
<dbReference type="GO" id="GO:0016740">
    <property type="term" value="F:transferase activity"/>
    <property type="evidence" value="ECO:0007669"/>
    <property type="project" value="UniProtKB-KW"/>
</dbReference>
<dbReference type="InterPro" id="IPR050484">
    <property type="entry name" value="Transf_Hexapept/Carb_Anhydrase"/>
</dbReference>
<keyword evidence="1" id="KW-0808">Transferase</keyword>
<proteinExistence type="predicted"/>
<dbReference type="AlphaFoldDB" id="A0A1I1WIJ3"/>
<dbReference type="Proteomes" id="UP000199474">
    <property type="component" value="Unassembled WGS sequence"/>
</dbReference>
<dbReference type="PANTHER" id="PTHR13061">
    <property type="entry name" value="DYNACTIN SUBUNIT P25"/>
    <property type="match status" value="1"/>
</dbReference>
<dbReference type="Pfam" id="PF00132">
    <property type="entry name" value="Hexapep"/>
    <property type="match status" value="1"/>
</dbReference>
<keyword evidence="2" id="KW-1185">Reference proteome</keyword>
<accession>A0A1I1WIJ3</accession>
<dbReference type="PANTHER" id="PTHR13061:SF29">
    <property type="entry name" value="GAMMA CARBONIC ANHYDRASE-LIKE 1, MITOCHONDRIAL-RELATED"/>
    <property type="match status" value="1"/>
</dbReference>
<dbReference type="InterPro" id="IPR011004">
    <property type="entry name" value="Trimer_LpxA-like_sf"/>
</dbReference>
<dbReference type="EMBL" id="FOMR01000006">
    <property type="protein sequence ID" value="SFD93263.1"/>
    <property type="molecule type" value="Genomic_DNA"/>
</dbReference>
<dbReference type="InterPro" id="IPR047324">
    <property type="entry name" value="LbH_gamma_CA-like"/>
</dbReference>
<name>A0A1I1WIJ3_9BACI</name>
<gene>
    <name evidence="1" type="ORF">SAMN05216238_1067</name>
</gene>
<evidence type="ECO:0000313" key="2">
    <source>
        <dbReference type="Proteomes" id="UP000199474"/>
    </source>
</evidence>
<organism evidence="1 2">
    <name type="scientific">Lentibacillus persicus</name>
    <dbReference type="NCBI Taxonomy" id="640948"/>
    <lineage>
        <taxon>Bacteria</taxon>
        <taxon>Bacillati</taxon>
        <taxon>Bacillota</taxon>
        <taxon>Bacilli</taxon>
        <taxon>Bacillales</taxon>
        <taxon>Bacillaceae</taxon>
        <taxon>Lentibacillus</taxon>
    </lineage>
</organism>
<dbReference type="Gene3D" id="2.160.10.10">
    <property type="entry name" value="Hexapeptide repeat proteins"/>
    <property type="match status" value="1"/>
</dbReference>